<organism evidence="2 3">
    <name type="scientific">Streptomyces himalayensis subsp. aureolus</name>
    <dbReference type="NCBI Taxonomy" id="2758039"/>
    <lineage>
        <taxon>Bacteria</taxon>
        <taxon>Bacillati</taxon>
        <taxon>Actinomycetota</taxon>
        <taxon>Actinomycetes</taxon>
        <taxon>Kitasatosporales</taxon>
        <taxon>Streptomycetaceae</taxon>
        <taxon>Streptomyces</taxon>
        <taxon>Streptomyces himalayensis</taxon>
    </lineage>
</organism>
<proteinExistence type="predicted"/>
<gene>
    <name evidence="2" type="ORF">H1V43_06285</name>
</gene>
<accession>A0A7W2CY22</accession>
<protein>
    <submittedName>
        <fullName evidence="2">Uncharacterized protein</fullName>
    </submittedName>
</protein>
<keyword evidence="3" id="KW-1185">Reference proteome</keyword>
<keyword evidence="1" id="KW-0812">Transmembrane</keyword>
<comment type="caution">
    <text evidence="2">The sequence shown here is derived from an EMBL/GenBank/DDBJ whole genome shotgun (WGS) entry which is preliminary data.</text>
</comment>
<dbReference type="RefSeq" id="WP_181863055.1">
    <property type="nucleotide sequence ID" value="NZ_JACEQY010000004.1"/>
</dbReference>
<dbReference type="AlphaFoldDB" id="A0A7W2CY22"/>
<dbReference type="EMBL" id="JACEQY010000004">
    <property type="protein sequence ID" value="MBA4860995.1"/>
    <property type="molecule type" value="Genomic_DNA"/>
</dbReference>
<feature type="transmembrane region" description="Helical" evidence="1">
    <location>
        <begin position="31"/>
        <end position="51"/>
    </location>
</feature>
<evidence type="ECO:0000313" key="2">
    <source>
        <dbReference type="EMBL" id="MBA4860995.1"/>
    </source>
</evidence>
<reference evidence="2 3" key="1">
    <citation type="submission" date="2020-07" db="EMBL/GenBank/DDBJ databases">
        <title>Streptomyces isolated from Indian soil.</title>
        <authorList>
            <person name="Mandal S."/>
            <person name="Maiti P.K."/>
        </authorList>
    </citation>
    <scope>NUCLEOTIDE SEQUENCE [LARGE SCALE GENOMIC DNA]</scope>
    <source>
        <strain evidence="2 3">PSKA54</strain>
    </source>
</reference>
<keyword evidence="1" id="KW-0472">Membrane</keyword>
<evidence type="ECO:0000256" key="1">
    <source>
        <dbReference type="SAM" id="Phobius"/>
    </source>
</evidence>
<evidence type="ECO:0000313" key="3">
    <source>
        <dbReference type="Proteomes" id="UP000586976"/>
    </source>
</evidence>
<sequence>MYVARLVTDHIAARIHIVEEHRIRTWRRLRGTLATMALLTVALVACVVVALCSPG</sequence>
<name>A0A7W2CY22_9ACTN</name>
<dbReference type="Proteomes" id="UP000586976">
    <property type="component" value="Unassembled WGS sequence"/>
</dbReference>
<keyword evidence="1" id="KW-1133">Transmembrane helix</keyword>